<protein>
    <submittedName>
        <fullName evidence="13">Fido domain-containing protein</fullName>
    </submittedName>
</protein>
<dbReference type="InterPro" id="IPR040198">
    <property type="entry name" value="Fido_containing"/>
</dbReference>
<feature type="binding site" evidence="10">
    <location>
        <begin position="405"/>
        <end position="412"/>
    </location>
    <ligand>
        <name>ATP</name>
        <dbReference type="ChEBI" id="CHEBI:30616"/>
    </ligand>
</feature>
<dbReference type="Gene3D" id="3.40.140.10">
    <property type="entry name" value="Cytidine Deaminase, domain 2"/>
    <property type="match status" value="1"/>
</dbReference>
<keyword evidence="12" id="KW-1185">Reference proteome</keyword>
<evidence type="ECO:0000313" key="13">
    <source>
        <dbReference type="WBParaSite" id="jg15062"/>
    </source>
</evidence>
<keyword evidence="8" id="KW-0472">Membrane</keyword>
<keyword evidence="3" id="KW-0677">Repeat</keyword>
<evidence type="ECO:0000256" key="1">
    <source>
        <dbReference type="ARBA" id="ARBA00004167"/>
    </source>
</evidence>
<dbReference type="InterPro" id="IPR000555">
    <property type="entry name" value="JAMM/MPN+_dom"/>
</dbReference>
<evidence type="ECO:0000313" key="12">
    <source>
        <dbReference type="Proteomes" id="UP000887574"/>
    </source>
</evidence>
<evidence type="ECO:0000256" key="10">
    <source>
        <dbReference type="PIRSR" id="PIRSR640198-2"/>
    </source>
</evidence>
<dbReference type="PANTHER" id="PTHR13504:SF34">
    <property type="entry name" value="PROTEIN ADENYLYLTRANSFERASE FICD"/>
    <property type="match status" value="1"/>
</dbReference>
<dbReference type="WBParaSite" id="jg15062">
    <property type="protein sequence ID" value="jg15062"/>
    <property type="gene ID" value="jg15062"/>
</dbReference>
<sequence length="482" mass="54730">MNFLRKKDRPSIKTIVIRSLVPQYINDHHYRELSPEKLNDQVYGVLLGEVGADGEARITNSFPVPDVLNSHYINKSLKAWFKKDTPLGWYRSGKNSDSDAAIQKTLSKCFGSRIMLIQPTISQQHPTVFLRVKPVFTQIGLTVDSNDSPFSELFVRISLTTTPLDFQSLKNFDDLTEYKRDYANLTASAVPYNPRVLPPPTEAAREILASARKMREKGYIQRAYRILRLAVDENRCLEATQPRVDKMLNEKLAELNESYKLYERSQGQILALTRRKQADTGANQGCSFGGQTTSSEDQDEQEVAGTKQAMQLLENLQSIPNLTIHDLLRIHGSVLGEADPEIAGRLRDGEVLIGRFKATDEAVLYQEMEKFLNFLNDPHTIETIHPVELACFAQYYYLCIHPHFDGNGRTSRIMTSALLAHFKFPPLLVYSEKKKEYFISIDIAKSCFNNDSREFVKHLVEQMIKNIQDLISNARTSSSTAG</sequence>
<dbReference type="SUPFAM" id="SSF140931">
    <property type="entry name" value="Fic-like"/>
    <property type="match status" value="1"/>
</dbReference>
<evidence type="ECO:0000256" key="4">
    <source>
        <dbReference type="ARBA" id="ARBA00022741"/>
    </source>
</evidence>
<evidence type="ECO:0000256" key="7">
    <source>
        <dbReference type="ARBA" id="ARBA00022989"/>
    </source>
</evidence>
<dbReference type="Pfam" id="PF02661">
    <property type="entry name" value="Fic"/>
    <property type="match status" value="1"/>
</dbReference>
<organism evidence="12 13">
    <name type="scientific">Ditylenchus dipsaci</name>
    <dbReference type="NCBI Taxonomy" id="166011"/>
    <lineage>
        <taxon>Eukaryota</taxon>
        <taxon>Metazoa</taxon>
        <taxon>Ecdysozoa</taxon>
        <taxon>Nematoda</taxon>
        <taxon>Chromadorea</taxon>
        <taxon>Rhabditida</taxon>
        <taxon>Tylenchina</taxon>
        <taxon>Tylenchomorpha</taxon>
        <taxon>Sphaerularioidea</taxon>
        <taxon>Anguinidae</taxon>
        <taxon>Anguininae</taxon>
        <taxon>Ditylenchus</taxon>
    </lineage>
</organism>
<evidence type="ECO:0000256" key="9">
    <source>
        <dbReference type="PIRSR" id="PIRSR640198-1"/>
    </source>
</evidence>
<keyword evidence="6 10" id="KW-0067">ATP-binding</keyword>
<dbReference type="SMART" id="SM00232">
    <property type="entry name" value="JAB_MPN"/>
    <property type="match status" value="1"/>
</dbReference>
<evidence type="ECO:0000256" key="8">
    <source>
        <dbReference type="ARBA" id="ARBA00023136"/>
    </source>
</evidence>
<feature type="domain" description="Fido" evidence="11">
    <location>
        <begin position="322"/>
        <end position="461"/>
    </location>
</feature>
<dbReference type="PROSITE" id="PS51459">
    <property type="entry name" value="FIDO"/>
    <property type="match status" value="1"/>
</dbReference>
<evidence type="ECO:0000259" key="11">
    <source>
        <dbReference type="PROSITE" id="PS51459"/>
    </source>
</evidence>
<keyword evidence="5" id="KW-0802">TPR repeat</keyword>
<dbReference type="AlphaFoldDB" id="A0A915D3R1"/>
<evidence type="ECO:0000256" key="6">
    <source>
        <dbReference type="ARBA" id="ARBA00022840"/>
    </source>
</evidence>
<dbReference type="InterPro" id="IPR003812">
    <property type="entry name" value="Fido"/>
</dbReference>
<evidence type="ECO:0000256" key="5">
    <source>
        <dbReference type="ARBA" id="ARBA00022803"/>
    </source>
</evidence>
<keyword evidence="7" id="KW-1133">Transmembrane helix</keyword>
<feature type="active site" evidence="9">
    <location>
        <position position="401"/>
    </location>
</feature>
<name>A0A915D3R1_9BILA</name>
<dbReference type="InterPro" id="IPR036597">
    <property type="entry name" value="Fido-like_dom_sf"/>
</dbReference>
<keyword evidence="4 10" id="KW-0547">Nucleotide-binding</keyword>
<reference evidence="13" key="1">
    <citation type="submission" date="2022-11" db="UniProtKB">
        <authorList>
            <consortium name="WormBaseParasite"/>
        </authorList>
    </citation>
    <scope>IDENTIFICATION</scope>
</reference>
<evidence type="ECO:0000256" key="3">
    <source>
        <dbReference type="ARBA" id="ARBA00022737"/>
    </source>
</evidence>
<dbReference type="GO" id="GO:0016020">
    <property type="term" value="C:membrane"/>
    <property type="evidence" value="ECO:0007669"/>
    <property type="project" value="UniProtKB-SubCell"/>
</dbReference>
<dbReference type="GO" id="GO:0005524">
    <property type="term" value="F:ATP binding"/>
    <property type="evidence" value="ECO:0007669"/>
    <property type="project" value="UniProtKB-KW"/>
</dbReference>
<dbReference type="Gene3D" id="1.10.3290.10">
    <property type="entry name" value="Fido-like domain"/>
    <property type="match status" value="1"/>
</dbReference>
<dbReference type="PANTHER" id="PTHR13504">
    <property type="entry name" value="FIDO DOMAIN-CONTAINING PROTEIN DDB_G0283145"/>
    <property type="match status" value="1"/>
</dbReference>
<comment type="subcellular location">
    <subcellularLocation>
        <location evidence="1">Membrane</location>
        <topology evidence="1">Single-pass membrane protein</topology>
    </subcellularLocation>
</comment>
<dbReference type="Pfam" id="PF01398">
    <property type="entry name" value="JAB"/>
    <property type="match status" value="1"/>
</dbReference>
<dbReference type="Proteomes" id="UP000887574">
    <property type="component" value="Unplaced"/>
</dbReference>
<evidence type="ECO:0000256" key="2">
    <source>
        <dbReference type="ARBA" id="ARBA00022692"/>
    </source>
</evidence>
<accession>A0A915D3R1</accession>
<dbReference type="GO" id="GO:0008237">
    <property type="term" value="F:metallopeptidase activity"/>
    <property type="evidence" value="ECO:0007669"/>
    <property type="project" value="InterPro"/>
</dbReference>
<keyword evidence="2" id="KW-0812">Transmembrane</keyword>
<proteinExistence type="predicted"/>